<feature type="domain" description="C2H2-type" evidence="13">
    <location>
        <begin position="476"/>
        <end position="503"/>
    </location>
</feature>
<dbReference type="Pfam" id="PF07776">
    <property type="entry name" value="zf-AD"/>
    <property type="match status" value="1"/>
</dbReference>
<comment type="similarity">
    <text evidence="2">Belongs to the krueppel C2H2-type zinc-finger protein family.</text>
</comment>
<feature type="domain" description="C2H2-type" evidence="13">
    <location>
        <begin position="364"/>
        <end position="391"/>
    </location>
</feature>
<dbReference type="PANTHER" id="PTHR24393:SF15">
    <property type="entry name" value="IP01243P-RELATED"/>
    <property type="match status" value="1"/>
</dbReference>
<dbReference type="RefSeq" id="XP_030379607.1">
    <property type="nucleotide sequence ID" value="XM_030523747.1"/>
</dbReference>
<keyword evidence="4" id="KW-0677">Repeat</keyword>
<dbReference type="PROSITE" id="PS00028">
    <property type="entry name" value="ZINC_FINGER_C2H2_1"/>
    <property type="match status" value="8"/>
</dbReference>
<evidence type="ECO:0000256" key="1">
    <source>
        <dbReference type="ARBA" id="ARBA00004123"/>
    </source>
</evidence>
<dbReference type="Gene3D" id="3.30.160.60">
    <property type="entry name" value="Classic Zinc Finger"/>
    <property type="match status" value="7"/>
</dbReference>
<dbReference type="PANTHER" id="PTHR24393">
    <property type="entry name" value="ZINC FINGER PROTEIN"/>
    <property type="match status" value="1"/>
</dbReference>
<evidence type="ECO:0000256" key="6">
    <source>
        <dbReference type="ARBA" id="ARBA00022833"/>
    </source>
</evidence>
<dbReference type="GO" id="GO:0001228">
    <property type="term" value="F:DNA-binding transcription activator activity, RNA polymerase II-specific"/>
    <property type="evidence" value="ECO:0007669"/>
    <property type="project" value="TreeGrafter"/>
</dbReference>
<keyword evidence="6 12" id="KW-0862">Zinc</keyword>
<evidence type="ECO:0000256" key="9">
    <source>
        <dbReference type="ARBA" id="ARBA00023163"/>
    </source>
</evidence>
<feature type="binding site" evidence="12">
    <location>
        <position position="17"/>
    </location>
    <ligand>
        <name>Zn(2+)</name>
        <dbReference type="ChEBI" id="CHEBI:29105"/>
    </ligand>
</feature>
<dbReference type="GeneID" id="115627866"/>
<dbReference type="Pfam" id="PF00096">
    <property type="entry name" value="zf-C2H2"/>
    <property type="match status" value="4"/>
</dbReference>
<evidence type="ECO:0000256" key="4">
    <source>
        <dbReference type="ARBA" id="ARBA00022737"/>
    </source>
</evidence>
<keyword evidence="9" id="KW-0804">Transcription</keyword>
<organism evidence="15 16">
    <name type="scientific">Drosophila lebanonensis</name>
    <name type="common">Fruit fly</name>
    <name type="synonym">Scaptodrosophila lebanonensis</name>
    <dbReference type="NCBI Taxonomy" id="7225"/>
    <lineage>
        <taxon>Eukaryota</taxon>
        <taxon>Metazoa</taxon>
        <taxon>Ecdysozoa</taxon>
        <taxon>Arthropoda</taxon>
        <taxon>Hexapoda</taxon>
        <taxon>Insecta</taxon>
        <taxon>Pterygota</taxon>
        <taxon>Neoptera</taxon>
        <taxon>Endopterygota</taxon>
        <taxon>Diptera</taxon>
        <taxon>Brachycera</taxon>
        <taxon>Muscomorpha</taxon>
        <taxon>Ephydroidea</taxon>
        <taxon>Drosophilidae</taxon>
        <taxon>Scaptodrosophila</taxon>
    </lineage>
</organism>
<dbReference type="OrthoDB" id="1095242at2759"/>
<keyword evidence="8" id="KW-0238">DNA-binding</keyword>
<dbReference type="SMART" id="SM00355">
    <property type="entry name" value="ZnF_C2H2"/>
    <property type="match status" value="9"/>
</dbReference>
<evidence type="ECO:0000259" key="14">
    <source>
        <dbReference type="PROSITE" id="PS51915"/>
    </source>
</evidence>
<dbReference type="SUPFAM" id="SSF57716">
    <property type="entry name" value="Glucocorticoid receptor-like (DNA-binding domain)"/>
    <property type="match status" value="1"/>
</dbReference>
<name>A0A6J2TXI1_DROLE</name>
<dbReference type="FunFam" id="3.30.160.60:FF:000710">
    <property type="entry name" value="Zinc finger protein 768"/>
    <property type="match status" value="1"/>
</dbReference>
<evidence type="ECO:0000256" key="11">
    <source>
        <dbReference type="PROSITE-ProRule" id="PRU00042"/>
    </source>
</evidence>
<feature type="domain" description="C2H2-type" evidence="13">
    <location>
        <begin position="420"/>
        <end position="448"/>
    </location>
</feature>
<dbReference type="FunFam" id="3.30.160.60:FF:000446">
    <property type="entry name" value="Zinc finger protein"/>
    <property type="match status" value="2"/>
</dbReference>
<proteinExistence type="inferred from homology"/>
<feature type="domain" description="ZAD" evidence="14">
    <location>
        <begin position="15"/>
        <end position="101"/>
    </location>
</feature>
<keyword evidence="10" id="KW-0539">Nucleus</keyword>
<feature type="domain" description="C2H2-type" evidence="13">
    <location>
        <begin position="323"/>
        <end position="350"/>
    </location>
</feature>
<feature type="binding site" evidence="12">
    <location>
        <position position="77"/>
    </location>
    <ligand>
        <name>Zn(2+)</name>
        <dbReference type="ChEBI" id="CHEBI:29105"/>
    </ligand>
</feature>
<dbReference type="AlphaFoldDB" id="A0A6J2TXI1"/>
<evidence type="ECO:0000256" key="7">
    <source>
        <dbReference type="ARBA" id="ARBA00023015"/>
    </source>
</evidence>
<feature type="domain" description="C2H2-type" evidence="13">
    <location>
        <begin position="392"/>
        <end position="419"/>
    </location>
</feature>
<dbReference type="GO" id="GO:0005634">
    <property type="term" value="C:nucleus"/>
    <property type="evidence" value="ECO:0007669"/>
    <property type="project" value="InterPro"/>
</dbReference>
<reference evidence="16" key="1">
    <citation type="submission" date="2025-08" db="UniProtKB">
        <authorList>
            <consortium name="RefSeq"/>
        </authorList>
    </citation>
    <scope>IDENTIFICATION</scope>
    <source>
        <strain evidence="16">11010-0011.00</strain>
        <tissue evidence="16">Whole body</tissue>
    </source>
</reference>
<dbReference type="SUPFAM" id="SSF57667">
    <property type="entry name" value="beta-beta-alpha zinc fingers"/>
    <property type="match status" value="5"/>
</dbReference>
<dbReference type="PROSITE" id="PS51915">
    <property type="entry name" value="ZAD"/>
    <property type="match status" value="1"/>
</dbReference>
<dbReference type="InterPro" id="IPR013087">
    <property type="entry name" value="Znf_C2H2_type"/>
</dbReference>
<feature type="binding site" evidence="12">
    <location>
        <position position="74"/>
    </location>
    <ligand>
        <name>Zn(2+)</name>
        <dbReference type="ChEBI" id="CHEBI:29105"/>
    </ligand>
</feature>
<feature type="binding site" evidence="12">
    <location>
        <position position="20"/>
    </location>
    <ligand>
        <name>Zn(2+)</name>
        <dbReference type="ChEBI" id="CHEBI:29105"/>
    </ligand>
</feature>
<keyword evidence="5 11" id="KW-0863">Zinc-finger</keyword>
<keyword evidence="3 12" id="KW-0479">Metal-binding</keyword>
<dbReference type="GO" id="GO:0008270">
    <property type="term" value="F:zinc ion binding"/>
    <property type="evidence" value="ECO:0007669"/>
    <property type="project" value="UniProtKB-UniRule"/>
</dbReference>
<comment type="subcellular location">
    <subcellularLocation>
        <location evidence="1">Nucleus</location>
    </subcellularLocation>
</comment>
<feature type="domain" description="C2H2-type" evidence="13">
    <location>
        <begin position="258"/>
        <end position="284"/>
    </location>
</feature>
<keyword evidence="15" id="KW-1185">Reference proteome</keyword>
<evidence type="ECO:0000256" key="12">
    <source>
        <dbReference type="PROSITE-ProRule" id="PRU01263"/>
    </source>
</evidence>
<dbReference type="InterPro" id="IPR036236">
    <property type="entry name" value="Znf_C2H2_sf"/>
</dbReference>
<evidence type="ECO:0000256" key="3">
    <source>
        <dbReference type="ARBA" id="ARBA00022723"/>
    </source>
</evidence>
<dbReference type="FunFam" id="3.30.160.60:FF:002343">
    <property type="entry name" value="Zinc finger protein 33A"/>
    <property type="match status" value="1"/>
</dbReference>
<evidence type="ECO:0000256" key="8">
    <source>
        <dbReference type="ARBA" id="ARBA00023125"/>
    </source>
</evidence>
<feature type="domain" description="C2H2-type" evidence="13">
    <location>
        <begin position="504"/>
        <end position="531"/>
    </location>
</feature>
<evidence type="ECO:0000313" key="15">
    <source>
        <dbReference type="Proteomes" id="UP000504634"/>
    </source>
</evidence>
<sequence>MMNSNNPAVASRFAVMCRACMRCDSPTEPLQLHSIHAYVRVNNVTDTYTVVQLIESLAPTLQVKSDDGLPQRICPDCLTRLLDLRQFRQMCLKSDRRMRTLESETVMMPTNLIEAIAQKTEDVLQTELVEDLGALIEYDDELRVKAEYGTIINTVAREEPDTDVDVEGTEMLEFSANDLFVYEPKNEEQCFDHSYIEVEAQVTLYKDYSDIENSDELEVYELNTAECNQKKQTPNRIPNKKFIDITRQYQLHDESRPFQCSQCNYRFASLVSLKRHETKCLCGHFISNSREKCDLLLPNAEALFTHKPVYHSKQDLECNPIKFSCDDCEKTFENPALLTSHRRFHGTKKLIMPAVATSDKTQLYECQFCKQTYLTLSSLKDHIRTHMREQSILCPECGKAFSTTSNMKQHLKRHSGVMRYECPKCPRRFPCRSDLCSHKSQVHDEPRYECNLCNGRFTKPYQLKKHMMYHTGERPHKCDFCEKRFVCLNHMHRHRRTHTGEKPYKCKYCERAFAQSNDLIKHLRFHVGENVYNCELCPRSFRLASELRLHFAGHKNE</sequence>
<dbReference type="GO" id="GO:0000978">
    <property type="term" value="F:RNA polymerase II cis-regulatory region sequence-specific DNA binding"/>
    <property type="evidence" value="ECO:0007669"/>
    <property type="project" value="TreeGrafter"/>
</dbReference>
<dbReference type="Gene3D" id="3.40.1800.20">
    <property type="match status" value="1"/>
</dbReference>
<evidence type="ECO:0000313" key="16">
    <source>
        <dbReference type="RefSeq" id="XP_030379607.1"/>
    </source>
</evidence>
<gene>
    <name evidence="16" type="primary">LOC115627866</name>
</gene>
<evidence type="ECO:0000259" key="13">
    <source>
        <dbReference type="PROSITE" id="PS50157"/>
    </source>
</evidence>
<feature type="domain" description="C2H2-type" evidence="13">
    <location>
        <begin position="532"/>
        <end position="557"/>
    </location>
</feature>
<keyword evidence="7" id="KW-0805">Transcription regulation</keyword>
<dbReference type="InterPro" id="IPR012934">
    <property type="entry name" value="Znf_AD"/>
</dbReference>
<accession>A0A6J2TXI1</accession>
<evidence type="ECO:0000256" key="10">
    <source>
        <dbReference type="ARBA" id="ARBA00023242"/>
    </source>
</evidence>
<evidence type="ECO:0000256" key="5">
    <source>
        <dbReference type="ARBA" id="ARBA00022771"/>
    </source>
</evidence>
<evidence type="ECO:0000256" key="2">
    <source>
        <dbReference type="ARBA" id="ARBA00006991"/>
    </source>
</evidence>
<dbReference type="Proteomes" id="UP000504634">
    <property type="component" value="Unplaced"/>
</dbReference>
<protein>
    <submittedName>
        <fullName evidence="16">Zinc finger protein 436-like isoform X1</fullName>
    </submittedName>
</protein>
<dbReference type="SMART" id="SM00868">
    <property type="entry name" value="zf-AD"/>
    <property type="match status" value="1"/>
</dbReference>
<dbReference type="PROSITE" id="PS50157">
    <property type="entry name" value="ZINC_FINGER_C2H2_2"/>
    <property type="match status" value="9"/>
</dbReference>
<feature type="domain" description="C2H2-type" evidence="13">
    <location>
        <begin position="448"/>
        <end position="475"/>
    </location>
</feature>